<accession>E0CW65</accession>
<evidence type="ECO:0000259" key="2">
    <source>
        <dbReference type="Pfam" id="PF23559"/>
    </source>
</evidence>
<dbReference type="Gene3D" id="3.80.10.10">
    <property type="entry name" value="Ribonuclease Inhibitor"/>
    <property type="match status" value="1"/>
</dbReference>
<feature type="domain" description="Disease resistance R13L4/SHOC-2-like LRR" evidence="3">
    <location>
        <begin position="143"/>
        <end position="260"/>
    </location>
</feature>
<dbReference type="InterPro" id="IPR044974">
    <property type="entry name" value="Disease_R_plants"/>
</dbReference>
<dbReference type="InterPro" id="IPR055414">
    <property type="entry name" value="LRR_R13L4/SHOC2-like"/>
</dbReference>
<feature type="domain" description="Disease resistance protein winged helix" evidence="2">
    <location>
        <begin position="66"/>
        <end position="119"/>
    </location>
</feature>
<evidence type="ECO:0000313" key="4">
    <source>
        <dbReference type="EMBL" id="ACS49599.1"/>
    </source>
</evidence>
<keyword evidence="1" id="KW-0677">Repeat</keyword>
<reference evidence="4" key="2">
    <citation type="journal article" date="2010" name="Plant J.">
        <title>Spatio-temporal patterns of genome evolution in allotetraploid species of the genus Oryza.</title>
        <authorList>
            <person name="Ammiraju J.S."/>
            <person name="Fan C."/>
            <person name="Yu Y."/>
            <person name="Song X."/>
            <person name="Cranston K.A."/>
            <person name="Pontaroli A.C."/>
            <person name="Lu F."/>
            <person name="Sanyal A."/>
            <person name="Jiang N."/>
            <person name="Rambo T."/>
            <person name="Currie J."/>
            <person name="Collura K."/>
            <person name="Talag J."/>
            <person name="Bennetzen J.L."/>
            <person name="Chen M."/>
            <person name="Jackson S."/>
            <person name="Wing R.A."/>
        </authorList>
    </citation>
    <scope>NUCLEOTIDE SEQUENCE</scope>
</reference>
<reference evidence="4" key="1">
    <citation type="submission" date="2009-05" db="EMBL/GenBank/DDBJ databases">
        <authorList>
            <person name="Ammiraju J.S.S."/>
            <person name="Lu F."/>
            <person name="Sanyal A."/>
            <person name="Song X."/>
            <person name="Jiang N."/>
            <person name="Pontaroli A.C."/>
            <person name="Rambo T."/>
            <person name="Currie J."/>
            <person name="Kollura K."/>
            <person name="Talag J."/>
            <person name="Fan C."/>
            <person name="Goicoechea J.L."/>
            <person name="Zuccolo A."/>
            <person name="Bennetzen J.L."/>
            <person name="Chen M."/>
            <person name="Jackson S."/>
            <person name="Wing R.A."/>
        </authorList>
    </citation>
    <scope>NUCLEOTIDE SEQUENCE</scope>
</reference>
<name>E0CW65_9ORYZ</name>
<evidence type="ECO:0000259" key="3">
    <source>
        <dbReference type="Pfam" id="PF23598"/>
    </source>
</evidence>
<sequence>MKPLNVNDSKKIFVKRVSGSEDVCPSQYEEVSAEILKKCGEHASCILVFTQRTTKSIGIMLLDSGVAEGFVRSSHGQDLEDVGKSYFNELINRGLIQPMENYYGEVTGCRVHDMMLDLILSRCKEDNFTNVAYSCEDYMSMARRSDQADLTAISQLPQLRYLRFLGDCCKVELPSSICGLVQLETLETACSAVISTPSDIGSLRCLSHLRLPSVGLPCPTGYPTSKSLRTLDIRPPRDMDIKSLGELTNLRELRLYFAPKETSNI</sequence>
<organism evidence="4">
    <name type="scientific">Oryza alta</name>
    <dbReference type="NCBI Taxonomy" id="52545"/>
    <lineage>
        <taxon>Eukaryota</taxon>
        <taxon>Viridiplantae</taxon>
        <taxon>Streptophyta</taxon>
        <taxon>Embryophyta</taxon>
        <taxon>Tracheophyta</taxon>
        <taxon>Spermatophyta</taxon>
        <taxon>Magnoliopsida</taxon>
        <taxon>Liliopsida</taxon>
        <taxon>Poales</taxon>
        <taxon>Poaceae</taxon>
        <taxon>BOP clade</taxon>
        <taxon>Oryzoideae</taxon>
        <taxon>Oryzeae</taxon>
        <taxon>Oryzinae</taxon>
        <taxon>Oryza</taxon>
    </lineage>
</organism>
<dbReference type="GO" id="GO:0098542">
    <property type="term" value="P:defense response to other organism"/>
    <property type="evidence" value="ECO:0007669"/>
    <property type="project" value="TreeGrafter"/>
</dbReference>
<dbReference type="InterPro" id="IPR058922">
    <property type="entry name" value="WHD_DRP"/>
</dbReference>
<dbReference type="Pfam" id="PF23559">
    <property type="entry name" value="WHD_DRP"/>
    <property type="match status" value="1"/>
</dbReference>
<proteinExistence type="predicted"/>
<gene>
    <name evidence="4" type="ORF">OA_BBa237I11.9</name>
</gene>
<dbReference type="AlphaFoldDB" id="E0CW65"/>
<dbReference type="PANTHER" id="PTHR23155:SF906">
    <property type="entry name" value="OS08G0205100 PROTEIN"/>
    <property type="match status" value="1"/>
</dbReference>
<dbReference type="Pfam" id="PF23598">
    <property type="entry name" value="LRR_14"/>
    <property type="match status" value="1"/>
</dbReference>
<dbReference type="PANTHER" id="PTHR23155">
    <property type="entry name" value="DISEASE RESISTANCE PROTEIN RP"/>
    <property type="match status" value="1"/>
</dbReference>
<evidence type="ECO:0000256" key="1">
    <source>
        <dbReference type="ARBA" id="ARBA00022737"/>
    </source>
</evidence>
<dbReference type="InterPro" id="IPR032675">
    <property type="entry name" value="LRR_dom_sf"/>
</dbReference>
<protein>
    <submittedName>
        <fullName evidence="4">NBARC-like protein</fullName>
    </submittedName>
</protein>
<dbReference type="SUPFAM" id="SSF52058">
    <property type="entry name" value="L domain-like"/>
    <property type="match status" value="1"/>
</dbReference>
<dbReference type="EMBL" id="GQ203297">
    <property type="protein sequence ID" value="ACS49599.1"/>
    <property type="molecule type" value="Genomic_DNA"/>
</dbReference>